<keyword evidence="9" id="KW-0472">Membrane</keyword>
<keyword evidence="9" id="KW-0812">Transmembrane</keyword>
<dbReference type="Gene3D" id="1.20.5.1930">
    <property type="match status" value="1"/>
</dbReference>
<feature type="transmembrane region" description="Helical" evidence="9">
    <location>
        <begin position="161"/>
        <end position="182"/>
    </location>
</feature>
<evidence type="ECO:0000256" key="6">
    <source>
        <dbReference type="ARBA" id="ARBA00022777"/>
    </source>
</evidence>
<dbReference type="AlphaFoldDB" id="A0A640TL96"/>
<gene>
    <name evidence="12" type="ORF">Sliba_34690</name>
</gene>
<dbReference type="InterPro" id="IPR003594">
    <property type="entry name" value="HATPase_dom"/>
</dbReference>
<dbReference type="SUPFAM" id="SSF55874">
    <property type="entry name" value="ATPase domain of HSP90 chaperone/DNA topoisomerase II/histidine kinase"/>
    <property type="match status" value="1"/>
</dbReference>
<keyword evidence="7" id="KW-0067">ATP-binding</keyword>
<dbReference type="PANTHER" id="PTHR24421">
    <property type="entry name" value="NITRATE/NITRITE SENSOR PROTEIN NARX-RELATED"/>
    <property type="match status" value="1"/>
</dbReference>
<evidence type="ECO:0000256" key="1">
    <source>
        <dbReference type="ARBA" id="ARBA00000085"/>
    </source>
</evidence>
<dbReference type="GO" id="GO:0005524">
    <property type="term" value="F:ATP binding"/>
    <property type="evidence" value="ECO:0007669"/>
    <property type="project" value="UniProtKB-KW"/>
</dbReference>
<keyword evidence="9" id="KW-1133">Transmembrane helix</keyword>
<dbReference type="Proteomes" id="UP000429552">
    <property type="component" value="Unassembled WGS sequence"/>
</dbReference>
<feature type="transmembrane region" description="Helical" evidence="9">
    <location>
        <begin position="131"/>
        <end position="149"/>
    </location>
</feature>
<dbReference type="GO" id="GO:0046983">
    <property type="term" value="F:protein dimerization activity"/>
    <property type="evidence" value="ECO:0007669"/>
    <property type="project" value="InterPro"/>
</dbReference>
<dbReference type="Pfam" id="PF02518">
    <property type="entry name" value="HATPase_c"/>
    <property type="match status" value="1"/>
</dbReference>
<dbReference type="EMBL" id="BLIP01000001">
    <property type="protein sequence ID" value="GFE23016.1"/>
    <property type="molecule type" value="Genomic_DNA"/>
</dbReference>
<keyword evidence="3" id="KW-0597">Phosphoprotein</keyword>
<keyword evidence="6 12" id="KW-0418">Kinase</keyword>
<name>A0A640TL96_STRNI</name>
<dbReference type="Gene3D" id="3.30.565.10">
    <property type="entry name" value="Histidine kinase-like ATPase, C-terminal domain"/>
    <property type="match status" value="1"/>
</dbReference>
<evidence type="ECO:0000256" key="3">
    <source>
        <dbReference type="ARBA" id="ARBA00022553"/>
    </source>
</evidence>
<reference evidence="12 13" key="1">
    <citation type="submission" date="2019-12" db="EMBL/GenBank/DDBJ databases">
        <title>Whole genome shotgun sequence of Streptomyces libani subsp. libani NBRC 13452.</title>
        <authorList>
            <person name="Ichikawa N."/>
            <person name="Kimura A."/>
            <person name="Kitahashi Y."/>
            <person name="Komaki H."/>
            <person name="Tamura T."/>
        </authorList>
    </citation>
    <scope>NUCLEOTIDE SEQUENCE [LARGE SCALE GENOMIC DNA]</scope>
    <source>
        <strain evidence="12 13">NBRC 13452</strain>
    </source>
</reference>
<sequence>MTGSTRDTGPDTGALRGLTGMKDDVPVRRRRRRGWCGAAAAAMLLPALLSPPGACLPAVMAALSLVVALSVWPVGRVSLARAAAGTAVLSLAADTVSFGKAGLALLWLPFEAVALLVLLERVVRHVPGSRVGLVGGLTGAAAVLLPLRFTLHAPQTGIKESVFLAALAFVPAAGATGVGLYLRSLDRRRAHAVALARREQRLEVARDLHDFVAHEVTGIVLEAQAAQLDGDGGPGEHRALLHRIEQAGLRALDSMDRTVATLREADGRTWEEPPPTRLHGLADLPELIGRFADITAAEVTLSLEDEVAGALSREAEDTAYRVVLEALTNVRRHAPRAGRVEVCAARSADGAVELSVADDAGPGASTGALPRALREQGGRPGGGTGLAGLAERVGAVGGALEAGPYAEGWRVSCRLPVAAVR</sequence>
<evidence type="ECO:0000256" key="4">
    <source>
        <dbReference type="ARBA" id="ARBA00022679"/>
    </source>
</evidence>
<evidence type="ECO:0000259" key="11">
    <source>
        <dbReference type="Pfam" id="PF07730"/>
    </source>
</evidence>
<evidence type="ECO:0000313" key="12">
    <source>
        <dbReference type="EMBL" id="GFE23016.1"/>
    </source>
</evidence>
<dbReference type="InterPro" id="IPR036890">
    <property type="entry name" value="HATPase_C_sf"/>
</dbReference>
<proteinExistence type="predicted"/>
<accession>A0A640TL96</accession>
<evidence type="ECO:0000259" key="10">
    <source>
        <dbReference type="Pfam" id="PF02518"/>
    </source>
</evidence>
<evidence type="ECO:0000256" key="9">
    <source>
        <dbReference type="SAM" id="Phobius"/>
    </source>
</evidence>
<keyword evidence="8" id="KW-0902">Two-component regulatory system</keyword>
<evidence type="ECO:0000256" key="8">
    <source>
        <dbReference type="ARBA" id="ARBA00023012"/>
    </source>
</evidence>
<feature type="domain" description="Signal transduction histidine kinase subgroup 3 dimerisation and phosphoacceptor" evidence="11">
    <location>
        <begin position="201"/>
        <end position="266"/>
    </location>
</feature>
<dbReference type="GO" id="GO:0000155">
    <property type="term" value="F:phosphorelay sensor kinase activity"/>
    <property type="evidence" value="ECO:0007669"/>
    <property type="project" value="InterPro"/>
</dbReference>
<protein>
    <recommendedName>
        <fullName evidence="2">histidine kinase</fullName>
        <ecNumber evidence="2">2.7.13.3</ecNumber>
    </recommendedName>
</protein>
<dbReference type="InterPro" id="IPR011712">
    <property type="entry name" value="Sig_transdc_His_kin_sub3_dim/P"/>
</dbReference>
<feature type="domain" description="Histidine kinase/HSP90-like ATPase" evidence="10">
    <location>
        <begin position="316"/>
        <end position="417"/>
    </location>
</feature>
<organism evidence="12 13">
    <name type="scientific">Streptomyces nigrescens</name>
    <dbReference type="NCBI Taxonomy" id="1920"/>
    <lineage>
        <taxon>Bacteria</taxon>
        <taxon>Bacillati</taxon>
        <taxon>Actinomycetota</taxon>
        <taxon>Actinomycetes</taxon>
        <taxon>Kitasatosporales</taxon>
        <taxon>Streptomycetaceae</taxon>
        <taxon>Streptomyces</taxon>
    </lineage>
</organism>
<evidence type="ECO:0000313" key="13">
    <source>
        <dbReference type="Proteomes" id="UP000429552"/>
    </source>
</evidence>
<dbReference type="InterPro" id="IPR050482">
    <property type="entry name" value="Sensor_HK_TwoCompSys"/>
</dbReference>
<keyword evidence="5" id="KW-0547">Nucleotide-binding</keyword>
<comment type="catalytic activity">
    <reaction evidence="1">
        <text>ATP + protein L-histidine = ADP + protein N-phospho-L-histidine.</text>
        <dbReference type="EC" id="2.7.13.3"/>
    </reaction>
</comment>
<dbReference type="EC" id="2.7.13.3" evidence="2"/>
<evidence type="ECO:0000256" key="2">
    <source>
        <dbReference type="ARBA" id="ARBA00012438"/>
    </source>
</evidence>
<keyword evidence="4" id="KW-0808">Transferase</keyword>
<feature type="transmembrane region" description="Helical" evidence="9">
    <location>
        <begin position="38"/>
        <end position="71"/>
    </location>
</feature>
<dbReference type="PANTHER" id="PTHR24421:SF10">
    <property type="entry name" value="NITRATE_NITRITE SENSOR PROTEIN NARQ"/>
    <property type="match status" value="1"/>
</dbReference>
<evidence type="ECO:0000256" key="5">
    <source>
        <dbReference type="ARBA" id="ARBA00022741"/>
    </source>
</evidence>
<evidence type="ECO:0000256" key="7">
    <source>
        <dbReference type="ARBA" id="ARBA00022840"/>
    </source>
</evidence>
<dbReference type="Pfam" id="PF07730">
    <property type="entry name" value="HisKA_3"/>
    <property type="match status" value="1"/>
</dbReference>
<feature type="transmembrane region" description="Helical" evidence="9">
    <location>
        <begin position="101"/>
        <end position="119"/>
    </location>
</feature>
<dbReference type="GO" id="GO:0016020">
    <property type="term" value="C:membrane"/>
    <property type="evidence" value="ECO:0007669"/>
    <property type="project" value="InterPro"/>
</dbReference>
<comment type="caution">
    <text evidence="12">The sequence shown here is derived from an EMBL/GenBank/DDBJ whole genome shotgun (WGS) entry which is preliminary data.</text>
</comment>